<dbReference type="PANTHER" id="PTHR43386">
    <property type="entry name" value="OLIGOPEPTIDE TRANSPORT SYSTEM PERMEASE PROTEIN APPC"/>
    <property type="match status" value="1"/>
</dbReference>
<evidence type="ECO:0000256" key="1">
    <source>
        <dbReference type="ARBA" id="ARBA00004651"/>
    </source>
</evidence>
<dbReference type="PANTHER" id="PTHR43386:SF1">
    <property type="entry name" value="D,D-DIPEPTIDE TRANSPORT SYSTEM PERMEASE PROTEIN DDPC-RELATED"/>
    <property type="match status" value="1"/>
</dbReference>
<protein>
    <submittedName>
        <fullName evidence="9">ABC-type dipeptide/oligopeptide/nickel transport system, permease component</fullName>
    </submittedName>
</protein>
<evidence type="ECO:0000256" key="2">
    <source>
        <dbReference type="ARBA" id="ARBA00022448"/>
    </source>
</evidence>
<gene>
    <name evidence="9" type="ORF">CYPRO_0667</name>
</gene>
<feature type="transmembrane region" description="Helical" evidence="7">
    <location>
        <begin position="12"/>
        <end position="32"/>
    </location>
</feature>
<evidence type="ECO:0000313" key="10">
    <source>
        <dbReference type="Proteomes" id="UP000254808"/>
    </source>
</evidence>
<evidence type="ECO:0000256" key="6">
    <source>
        <dbReference type="ARBA" id="ARBA00023136"/>
    </source>
</evidence>
<feature type="domain" description="ABC transmembrane type-1" evidence="8">
    <location>
        <begin position="190"/>
        <end position="381"/>
    </location>
</feature>
<dbReference type="AlphaFoldDB" id="A0A345UHJ9"/>
<feature type="transmembrane region" description="Helical" evidence="7">
    <location>
        <begin position="359"/>
        <end position="381"/>
    </location>
</feature>
<dbReference type="Proteomes" id="UP000254808">
    <property type="component" value="Chromosome"/>
</dbReference>
<keyword evidence="4 7" id="KW-0812">Transmembrane</keyword>
<evidence type="ECO:0000259" key="8">
    <source>
        <dbReference type="PROSITE" id="PS50928"/>
    </source>
</evidence>
<comment type="subcellular location">
    <subcellularLocation>
        <location evidence="1">Cell membrane</location>
        <topology evidence="1">Multi-pass membrane protein</topology>
    </subcellularLocation>
</comment>
<dbReference type="GO" id="GO:0055085">
    <property type="term" value="P:transmembrane transport"/>
    <property type="evidence" value="ECO:0007669"/>
    <property type="project" value="InterPro"/>
</dbReference>
<reference evidence="9 10" key="1">
    <citation type="submission" date="2018-03" db="EMBL/GenBank/DDBJ databases">
        <title>Phenotypic and genomic properties of Cyclonatronum proteinivorum gen. nov., sp. nov., a haloalkaliphilic bacteroidete from soda lakes possessing Na+-translocating rhodopsin.</title>
        <authorList>
            <person name="Toshchakov S.V."/>
            <person name="Korzhenkov A."/>
            <person name="Samarov N.I."/>
            <person name="Kublanov I.V."/>
            <person name="Muntyan M.S."/>
            <person name="Sorokin D.Y."/>
        </authorList>
    </citation>
    <scope>NUCLEOTIDE SEQUENCE [LARGE SCALE GENOMIC DNA]</scope>
    <source>
        <strain evidence="9 10">Omega</strain>
    </source>
</reference>
<dbReference type="PROSITE" id="PS50928">
    <property type="entry name" value="ABC_TM1"/>
    <property type="match status" value="1"/>
</dbReference>
<feature type="transmembrane region" description="Helical" evidence="7">
    <location>
        <begin position="315"/>
        <end position="339"/>
    </location>
</feature>
<feature type="transmembrane region" description="Helical" evidence="7">
    <location>
        <begin position="192"/>
        <end position="218"/>
    </location>
</feature>
<sequence length="391" mass="43330">MNTEALREYWRIGIGGAIVLILLVSNIIVLLSGDDFIRSGERNLPPKSLLLQRVTMQFPLHEEVYDPWGMLIMSDEDAEDEIFVRNRPNVRATIGQAYTFRPKLKNGAKAEQLEAGRVPAGASVEEGRFVWKPDSLQAGRHEIELRITIRHMDESTTKMVTFPVYVSSEAFFLGTDERGRSMVHLLISGTKWLVLPGLIALLIALPVGLLLGALSGFYTGMASKILQGLNLLLETVPALLLIFLAAVISGFNIYSTMIAAGLVLMPAFAESIRAVVQRFREIQFVESAVELGLSPKVVLWREIIWVNCKGLIFPYIPYVFAFAVMVEVTLSYLGIGVQIPETSWGLVLNSGRAALLDGMYWVTLFPGLAIVLTIFGFYVLGDGIARKCQHK</sequence>
<dbReference type="InterPro" id="IPR050366">
    <property type="entry name" value="BP-dependent_transpt_permease"/>
</dbReference>
<dbReference type="SUPFAM" id="SSF161098">
    <property type="entry name" value="MetI-like"/>
    <property type="match status" value="1"/>
</dbReference>
<feature type="transmembrane region" description="Helical" evidence="7">
    <location>
        <begin position="238"/>
        <end position="264"/>
    </location>
</feature>
<dbReference type="EMBL" id="CP027806">
    <property type="protein sequence ID" value="AXI99950.1"/>
    <property type="molecule type" value="Genomic_DNA"/>
</dbReference>
<accession>A0A345UHJ9</accession>
<evidence type="ECO:0000256" key="3">
    <source>
        <dbReference type="ARBA" id="ARBA00022475"/>
    </source>
</evidence>
<organism evidence="9 10">
    <name type="scientific">Cyclonatronum proteinivorum</name>
    <dbReference type="NCBI Taxonomy" id="1457365"/>
    <lineage>
        <taxon>Bacteria</taxon>
        <taxon>Pseudomonadati</taxon>
        <taxon>Balneolota</taxon>
        <taxon>Balneolia</taxon>
        <taxon>Balneolales</taxon>
        <taxon>Cyclonatronaceae</taxon>
        <taxon>Cyclonatronum</taxon>
    </lineage>
</organism>
<keyword evidence="2" id="KW-0813">Transport</keyword>
<dbReference type="RefSeq" id="WP_114983272.1">
    <property type="nucleotide sequence ID" value="NZ_CP027806.1"/>
</dbReference>
<dbReference type="CDD" id="cd06261">
    <property type="entry name" value="TM_PBP2"/>
    <property type="match status" value="1"/>
</dbReference>
<dbReference type="OrthoDB" id="9783218at2"/>
<keyword evidence="3" id="KW-1003">Cell membrane</keyword>
<dbReference type="Gene3D" id="1.10.3720.10">
    <property type="entry name" value="MetI-like"/>
    <property type="match status" value="1"/>
</dbReference>
<keyword evidence="6 7" id="KW-0472">Membrane</keyword>
<evidence type="ECO:0000256" key="4">
    <source>
        <dbReference type="ARBA" id="ARBA00022692"/>
    </source>
</evidence>
<dbReference type="InterPro" id="IPR000515">
    <property type="entry name" value="MetI-like"/>
</dbReference>
<dbReference type="InterPro" id="IPR035906">
    <property type="entry name" value="MetI-like_sf"/>
</dbReference>
<keyword evidence="5 7" id="KW-1133">Transmembrane helix</keyword>
<name>A0A345UHJ9_9BACT</name>
<dbReference type="GO" id="GO:0005886">
    <property type="term" value="C:plasma membrane"/>
    <property type="evidence" value="ECO:0007669"/>
    <property type="project" value="UniProtKB-SubCell"/>
</dbReference>
<evidence type="ECO:0000313" key="9">
    <source>
        <dbReference type="EMBL" id="AXI99950.1"/>
    </source>
</evidence>
<keyword evidence="10" id="KW-1185">Reference proteome</keyword>
<evidence type="ECO:0000256" key="5">
    <source>
        <dbReference type="ARBA" id="ARBA00022989"/>
    </source>
</evidence>
<evidence type="ECO:0000256" key="7">
    <source>
        <dbReference type="SAM" id="Phobius"/>
    </source>
</evidence>
<dbReference type="KEGG" id="cprv:CYPRO_0667"/>
<proteinExistence type="predicted"/>